<dbReference type="AlphaFoldDB" id="A0A368Y2J9"/>
<dbReference type="InterPro" id="IPR025436">
    <property type="entry name" value="DUF4179"/>
</dbReference>
<keyword evidence="1" id="KW-0812">Transmembrane</keyword>
<reference evidence="3 4" key="1">
    <citation type="submission" date="2018-07" db="EMBL/GenBank/DDBJ databases">
        <title>Genomic Encyclopedia of Type Strains, Phase IV (KMG-IV): sequencing the most valuable type-strain genomes for metagenomic binning, comparative biology and taxonomic classification.</title>
        <authorList>
            <person name="Goeker M."/>
        </authorList>
    </citation>
    <scope>NUCLEOTIDE SEQUENCE [LARGE SCALE GENOMIC DNA]</scope>
    <source>
        <strain evidence="3 4">DSM 27696</strain>
    </source>
</reference>
<dbReference type="EMBL" id="QPJJ01000004">
    <property type="protein sequence ID" value="RCW73047.1"/>
    <property type="molecule type" value="Genomic_DNA"/>
</dbReference>
<evidence type="ECO:0000313" key="4">
    <source>
        <dbReference type="Proteomes" id="UP000252585"/>
    </source>
</evidence>
<keyword evidence="1" id="KW-1133">Transmembrane helix</keyword>
<feature type="domain" description="DUF4179" evidence="2">
    <location>
        <begin position="39"/>
        <end position="127"/>
    </location>
</feature>
<comment type="caution">
    <text evidence="3">The sequence shown here is derived from an EMBL/GenBank/DDBJ whole genome shotgun (WGS) entry which is preliminary data.</text>
</comment>
<organism evidence="3 4">
    <name type="scientific">Saliterribacillus persicus</name>
    <dbReference type="NCBI Taxonomy" id="930114"/>
    <lineage>
        <taxon>Bacteria</taxon>
        <taxon>Bacillati</taxon>
        <taxon>Bacillota</taxon>
        <taxon>Bacilli</taxon>
        <taxon>Bacillales</taxon>
        <taxon>Bacillaceae</taxon>
        <taxon>Saliterribacillus</taxon>
    </lineage>
</organism>
<evidence type="ECO:0000313" key="3">
    <source>
        <dbReference type="EMBL" id="RCW73047.1"/>
    </source>
</evidence>
<name>A0A368Y2J9_9BACI</name>
<evidence type="ECO:0000256" key="1">
    <source>
        <dbReference type="SAM" id="Phobius"/>
    </source>
</evidence>
<protein>
    <submittedName>
        <fullName evidence="3">Uncharacterized protein DUF4179</fullName>
    </submittedName>
</protein>
<gene>
    <name evidence="3" type="ORF">DFR57_10441</name>
</gene>
<keyword evidence="1" id="KW-0472">Membrane</keyword>
<dbReference type="RefSeq" id="WP_114352157.1">
    <property type="nucleotide sequence ID" value="NZ_QPJJ01000004.1"/>
</dbReference>
<accession>A0A368Y2J9</accession>
<keyword evidence="4" id="KW-1185">Reference proteome</keyword>
<evidence type="ECO:0000259" key="2">
    <source>
        <dbReference type="Pfam" id="PF13786"/>
    </source>
</evidence>
<dbReference type="Pfam" id="PF13786">
    <property type="entry name" value="DUF4179"/>
    <property type="match status" value="1"/>
</dbReference>
<sequence>MDKIEQLLEEGKEIYQKQKAPRDTEFRLTRKLNEIPTRKNRKRMFQLASVIAVLFLSFVLIQYPALAYFGKKIVGFDEVVTNTIADLQDQGLGQPIGETYTFSDGYVLTINGILSDENQTQIYYTLEKEDGSKLDNEWYEVFMPQDIKGFFTNNYIKSVVSDINADETVVKGAMVTEQPNPFAKKLTLTFDEETFNGNWNSHEVTFPYDANKALATSFKSNINKEIEVSRGTITFEGMIATPSSTVISGSADVRNLSRVENPFQGVHLLADGEKLDILSMGTSTGIFGQSFELKFDALPESAENITLSVESFVGYKELNQQVALPNRFPEEFTLDGHQLKLLSIEETEEYIEMRIQTEEDVLLEDVTLKGKEEVELVTTVRQTYEETSDGIMKDRTLQFPKVSSLESMHIGGVHYRKSYNKVIEVLK</sequence>
<feature type="transmembrane region" description="Helical" evidence="1">
    <location>
        <begin position="47"/>
        <end position="69"/>
    </location>
</feature>
<dbReference type="Proteomes" id="UP000252585">
    <property type="component" value="Unassembled WGS sequence"/>
</dbReference>
<dbReference type="OrthoDB" id="2961302at2"/>
<proteinExistence type="predicted"/>